<comment type="similarity">
    <text evidence="4">Belongs to the Omp25/RopB family.</text>
</comment>
<evidence type="ECO:0000256" key="1">
    <source>
        <dbReference type="ARBA" id="ARBA00004370"/>
    </source>
</evidence>
<keyword evidence="2 5" id="KW-0732">Signal</keyword>
<dbReference type="NCBIfam" id="TIGR01414">
    <property type="entry name" value="autotrans_barl"/>
    <property type="match status" value="1"/>
</dbReference>
<dbReference type="RefSeq" id="WP_277279543.1">
    <property type="nucleotide sequence ID" value="NZ_JAROCY010000016.1"/>
</dbReference>
<dbReference type="PANTHER" id="PTHR34001">
    <property type="entry name" value="BLL7405 PROTEIN"/>
    <property type="match status" value="1"/>
</dbReference>
<evidence type="ECO:0000256" key="4">
    <source>
        <dbReference type="ARBA" id="ARBA00038306"/>
    </source>
</evidence>
<evidence type="ECO:0000313" key="8">
    <source>
        <dbReference type="Proteomes" id="UP001222770"/>
    </source>
</evidence>
<evidence type="ECO:0000313" key="7">
    <source>
        <dbReference type="EMBL" id="MDF8334769.1"/>
    </source>
</evidence>
<keyword evidence="3" id="KW-0472">Membrane</keyword>
<dbReference type="PANTHER" id="PTHR34001:SF3">
    <property type="entry name" value="BLL7405 PROTEIN"/>
    <property type="match status" value="1"/>
</dbReference>
<dbReference type="Gene3D" id="2.40.160.20">
    <property type="match status" value="1"/>
</dbReference>
<dbReference type="Proteomes" id="UP001222770">
    <property type="component" value="Unassembled WGS sequence"/>
</dbReference>
<name>A0ABT6CLG8_9SPHN</name>
<organism evidence="7 8">
    <name type="scientific">Novosphingobium cyanobacteriorum</name>
    <dbReference type="NCBI Taxonomy" id="3024215"/>
    <lineage>
        <taxon>Bacteria</taxon>
        <taxon>Pseudomonadati</taxon>
        <taxon>Pseudomonadota</taxon>
        <taxon>Alphaproteobacteria</taxon>
        <taxon>Sphingomonadales</taxon>
        <taxon>Sphingomonadaceae</taxon>
        <taxon>Novosphingobium</taxon>
    </lineage>
</organism>
<keyword evidence="8" id="KW-1185">Reference proteome</keyword>
<evidence type="ECO:0000259" key="6">
    <source>
        <dbReference type="Pfam" id="PF13505"/>
    </source>
</evidence>
<gene>
    <name evidence="7" type="ORF">POM99_16285</name>
</gene>
<comment type="subcellular location">
    <subcellularLocation>
        <location evidence="1">Membrane</location>
    </subcellularLocation>
</comment>
<feature type="domain" description="Outer membrane protein beta-barrel" evidence="6">
    <location>
        <begin position="10"/>
        <end position="225"/>
    </location>
</feature>
<dbReference type="Pfam" id="PF13505">
    <property type="entry name" value="OMP_b-brl"/>
    <property type="match status" value="1"/>
</dbReference>
<dbReference type="SUPFAM" id="SSF56925">
    <property type="entry name" value="OMPA-like"/>
    <property type="match status" value="1"/>
</dbReference>
<dbReference type="InterPro" id="IPR027385">
    <property type="entry name" value="Beta-barrel_OMP"/>
</dbReference>
<dbReference type="InterPro" id="IPR006315">
    <property type="entry name" value="OM_autotransptr_brl_dom"/>
</dbReference>
<evidence type="ECO:0000256" key="3">
    <source>
        <dbReference type="ARBA" id="ARBA00023136"/>
    </source>
</evidence>
<evidence type="ECO:0000256" key="5">
    <source>
        <dbReference type="SAM" id="SignalP"/>
    </source>
</evidence>
<proteinExistence type="inferred from homology"/>
<sequence length="225" mass="23975">MKTMTALLAAGAALAVSAPAMAQEAGTPAEAFAGPRVEAIIGYDHNRSGSTKDIDTNADIKQSIDGLLYGAGIGYDAALGTNLTAGVEAEVTGSTAKWDNNNGVPNTFNLGRVKAGRDIYVGGRVGYAMSPATLVYLKGGYTNARYNLLGTDGTVSQRQRLDTDGWRVGAGVEQKFGENMYGKIEYRYSKYGKGEYDYNGNTPDSSRFRLDTDRHQVAVGVGMRF</sequence>
<feature type="chain" id="PRO_5046312374" evidence="5">
    <location>
        <begin position="23"/>
        <end position="225"/>
    </location>
</feature>
<reference evidence="7 8" key="1">
    <citation type="submission" date="2023-03" db="EMBL/GenBank/DDBJ databases">
        <title>Novosphingobium cyanobacteriorum sp. nov., isolated from a eutrophic reservoir during the Microcystis bloom period.</title>
        <authorList>
            <person name="Kang M."/>
            <person name="Le V."/>
            <person name="Ko S.-R."/>
            <person name="Lee S.-A."/>
            <person name="Ahn C.-Y."/>
        </authorList>
    </citation>
    <scope>NUCLEOTIDE SEQUENCE [LARGE SCALE GENOMIC DNA]</scope>
    <source>
        <strain evidence="7 8">HBC54</strain>
    </source>
</reference>
<comment type="caution">
    <text evidence="7">The sequence shown here is derived from an EMBL/GenBank/DDBJ whole genome shotgun (WGS) entry which is preliminary data.</text>
</comment>
<feature type="signal peptide" evidence="5">
    <location>
        <begin position="1"/>
        <end position="22"/>
    </location>
</feature>
<dbReference type="EMBL" id="JAROCY010000016">
    <property type="protein sequence ID" value="MDF8334769.1"/>
    <property type="molecule type" value="Genomic_DNA"/>
</dbReference>
<accession>A0ABT6CLG8</accession>
<evidence type="ECO:0000256" key="2">
    <source>
        <dbReference type="ARBA" id="ARBA00022729"/>
    </source>
</evidence>
<dbReference type="InterPro" id="IPR011250">
    <property type="entry name" value="OMP/PagP_B-barrel"/>
</dbReference>
<protein>
    <submittedName>
        <fullName evidence="7">Porin family protein</fullName>
    </submittedName>
</protein>
<dbReference type="InterPro" id="IPR051692">
    <property type="entry name" value="OMP-like"/>
</dbReference>